<accession>A0ABR5J0F6</accession>
<feature type="non-terminal residue" evidence="1">
    <location>
        <position position="1"/>
    </location>
</feature>
<gene>
    <name evidence="1" type="ORF">ADK38_28835</name>
</gene>
<reference evidence="1 2" key="1">
    <citation type="submission" date="2015-07" db="EMBL/GenBank/DDBJ databases">
        <authorList>
            <person name="Ju K.-S."/>
            <person name="Doroghazi J.R."/>
            <person name="Metcalf W.W."/>
        </authorList>
    </citation>
    <scope>NUCLEOTIDE SEQUENCE [LARGE SCALE GENOMIC DNA]</scope>
    <source>
        <strain evidence="1 2">NRRL B-3589</strain>
    </source>
</reference>
<organism evidence="1 2">
    <name type="scientific">Streptomyces varsoviensis</name>
    <dbReference type="NCBI Taxonomy" id="67373"/>
    <lineage>
        <taxon>Bacteria</taxon>
        <taxon>Bacillati</taxon>
        <taxon>Actinomycetota</taxon>
        <taxon>Actinomycetes</taxon>
        <taxon>Kitasatosporales</taxon>
        <taxon>Streptomycetaceae</taxon>
        <taxon>Streptomyces</taxon>
    </lineage>
</organism>
<proteinExistence type="predicted"/>
<dbReference type="Proteomes" id="UP000037020">
    <property type="component" value="Unassembled WGS sequence"/>
</dbReference>
<name>A0ABR5J0F6_9ACTN</name>
<keyword evidence="2" id="KW-1185">Reference proteome</keyword>
<evidence type="ECO:0000313" key="2">
    <source>
        <dbReference type="Proteomes" id="UP000037020"/>
    </source>
</evidence>
<comment type="caution">
    <text evidence="1">The sequence shown here is derived from an EMBL/GenBank/DDBJ whole genome shotgun (WGS) entry which is preliminary data.</text>
</comment>
<dbReference type="EMBL" id="LGUT01002604">
    <property type="protein sequence ID" value="KOG86827.1"/>
    <property type="molecule type" value="Genomic_DNA"/>
</dbReference>
<evidence type="ECO:0000313" key="1">
    <source>
        <dbReference type="EMBL" id="KOG86827.1"/>
    </source>
</evidence>
<sequence length="98" mass="10914">RRQRPHLRRHRLAPRAKKYAVRGVLGAVYTARHPRGPRPTDQLVLDTEAPVAYGTPAPRYVLAGQLLRELRRVTVVDLDAELRAAGLPCYGGRPTRAG</sequence>
<protein>
    <submittedName>
        <fullName evidence="1">Uncharacterized protein</fullName>
    </submittedName>
</protein>